<organism evidence="1 2">
    <name type="scientific">Dallia pectoralis</name>
    <name type="common">Alaska blackfish</name>
    <dbReference type="NCBI Taxonomy" id="75939"/>
    <lineage>
        <taxon>Eukaryota</taxon>
        <taxon>Metazoa</taxon>
        <taxon>Chordata</taxon>
        <taxon>Craniata</taxon>
        <taxon>Vertebrata</taxon>
        <taxon>Euteleostomi</taxon>
        <taxon>Actinopterygii</taxon>
        <taxon>Neopterygii</taxon>
        <taxon>Teleostei</taxon>
        <taxon>Protacanthopterygii</taxon>
        <taxon>Esociformes</taxon>
        <taxon>Umbridae</taxon>
        <taxon>Dallia</taxon>
    </lineage>
</organism>
<dbReference type="Proteomes" id="UP001157502">
    <property type="component" value="Chromosome 14"/>
</dbReference>
<name>A0ACC2GFI2_DALPE</name>
<comment type="caution">
    <text evidence="1">The sequence shown here is derived from an EMBL/GenBank/DDBJ whole genome shotgun (WGS) entry which is preliminary data.</text>
</comment>
<proteinExistence type="predicted"/>
<evidence type="ECO:0000313" key="1">
    <source>
        <dbReference type="EMBL" id="KAJ8002243.1"/>
    </source>
</evidence>
<sequence>MYTGSNIDNYEVSMKNKVTGEVSVRAVCHRCMKKNEKPHQLRVGRLGSMLG</sequence>
<evidence type="ECO:0000313" key="2">
    <source>
        <dbReference type="Proteomes" id="UP001157502"/>
    </source>
</evidence>
<reference evidence="1" key="1">
    <citation type="submission" date="2021-05" db="EMBL/GenBank/DDBJ databases">
        <authorList>
            <person name="Pan Q."/>
            <person name="Jouanno E."/>
            <person name="Zahm M."/>
            <person name="Klopp C."/>
            <person name="Cabau C."/>
            <person name="Louis A."/>
            <person name="Berthelot C."/>
            <person name="Parey E."/>
            <person name="Roest Crollius H."/>
            <person name="Montfort J."/>
            <person name="Robinson-Rechavi M."/>
            <person name="Bouchez O."/>
            <person name="Lampietro C."/>
            <person name="Lopez Roques C."/>
            <person name="Donnadieu C."/>
            <person name="Postlethwait J."/>
            <person name="Bobe J."/>
            <person name="Dillon D."/>
            <person name="Chandos A."/>
            <person name="von Hippel F."/>
            <person name="Guiguen Y."/>
        </authorList>
    </citation>
    <scope>NUCLEOTIDE SEQUENCE</scope>
    <source>
        <strain evidence="1">YG-Jan2019</strain>
    </source>
</reference>
<protein>
    <submittedName>
        <fullName evidence="1">Uncharacterized protein</fullName>
    </submittedName>
</protein>
<accession>A0ACC2GFI2</accession>
<dbReference type="EMBL" id="CM055741">
    <property type="protein sequence ID" value="KAJ8002243.1"/>
    <property type="molecule type" value="Genomic_DNA"/>
</dbReference>
<keyword evidence="2" id="KW-1185">Reference proteome</keyword>
<gene>
    <name evidence="1" type="ORF">DPEC_G00177880</name>
</gene>